<evidence type="ECO:0000256" key="2">
    <source>
        <dbReference type="ARBA" id="ARBA00022679"/>
    </source>
</evidence>
<dbReference type="GeneID" id="31362561"/>
<dbReference type="GO" id="GO:0008171">
    <property type="term" value="F:O-methyltransferase activity"/>
    <property type="evidence" value="ECO:0007669"/>
    <property type="project" value="InterPro"/>
</dbReference>
<evidence type="ECO:0000256" key="1">
    <source>
        <dbReference type="ARBA" id="ARBA00022603"/>
    </source>
</evidence>
<dbReference type="InterPro" id="IPR002935">
    <property type="entry name" value="SAM_O-MeTrfase"/>
</dbReference>
<reference evidence="5 6" key="1">
    <citation type="journal article" date="2011" name="Genome Res.">
        <title>Phylogeny-wide analysis of social amoeba genomes highlights ancient origins for complex intercellular communication.</title>
        <authorList>
            <person name="Heidel A.J."/>
            <person name="Lawal H.M."/>
            <person name="Felder M."/>
            <person name="Schilde C."/>
            <person name="Helps N.R."/>
            <person name="Tunggal B."/>
            <person name="Rivero F."/>
            <person name="John U."/>
            <person name="Schleicher M."/>
            <person name="Eichinger L."/>
            <person name="Platzer M."/>
            <person name="Noegel A.A."/>
            <person name="Schaap P."/>
            <person name="Gloeckner G."/>
        </authorList>
    </citation>
    <scope>NUCLEOTIDE SEQUENCE [LARGE SCALE GENOMIC DNA]</scope>
    <source>
        <strain evidence="6">ATCC 26659 / Pp 5 / PN500</strain>
    </source>
</reference>
<evidence type="ECO:0000256" key="3">
    <source>
        <dbReference type="ARBA" id="ARBA00022691"/>
    </source>
</evidence>
<sequence length="243" mass="27135">MPNPLELKTDVSGTVYEYVLQYGTRLNPIQKELVESTMSFTMLTTYDQSQFFQFLVRILNAKNTIDVGVFTGMSSLTVALALPEDGKVIACDVSTEYTQHAKQFWEKAGVSNKIDLIIQPAAQTLQKLIDDGREGTFDFMFIDADKTSYDTYYELGLKLIRKGGVIAFDNVLQHGRVINEAEIAASTDVQAIVALNKKIHTDNRVHISMIPVADVCCKVSNQKRLILSSVVVLLLYLTNNNNN</sequence>
<dbReference type="PANTHER" id="PTHR10509">
    <property type="entry name" value="O-METHYLTRANSFERASE-RELATED"/>
    <property type="match status" value="1"/>
</dbReference>
<dbReference type="Proteomes" id="UP000001396">
    <property type="component" value="Unassembled WGS sequence"/>
</dbReference>
<dbReference type="Pfam" id="PF01596">
    <property type="entry name" value="Methyltransf_3"/>
    <property type="match status" value="1"/>
</dbReference>
<name>D3BEC4_HETP5</name>
<dbReference type="RefSeq" id="XP_020432375.1">
    <property type="nucleotide sequence ID" value="XM_020577927.1"/>
</dbReference>
<dbReference type="OMA" id="PAYFEWA"/>
<proteinExistence type="inferred from homology"/>
<dbReference type="Gene3D" id="3.40.50.150">
    <property type="entry name" value="Vaccinia Virus protein VP39"/>
    <property type="match status" value="1"/>
</dbReference>
<dbReference type="PROSITE" id="PS51682">
    <property type="entry name" value="SAM_OMT_I"/>
    <property type="match status" value="1"/>
</dbReference>
<dbReference type="InterPro" id="IPR050362">
    <property type="entry name" value="Cation-dep_OMT"/>
</dbReference>
<comment type="caution">
    <text evidence="5">The sequence shown here is derived from an EMBL/GenBank/DDBJ whole genome shotgun (WGS) entry which is preliminary data.</text>
</comment>
<comment type="similarity">
    <text evidence="4">Belongs to the class I-like SAM-binding methyltransferase superfamily. Cation-dependent O-methyltransferase family.</text>
</comment>
<dbReference type="AlphaFoldDB" id="D3BEC4"/>
<gene>
    <name evidence="5" type="primary">omt6</name>
    <name evidence="5" type="ORF">PPL_07080</name>
</gene>
<keyword evidence="6" id="KW-1185">Reference proteome</keyword>
<keyword evidence="3" id="KW-0949">S-adenosyl-L-methionine</keyword>
<dbReference type="STRING" id="670386.D3BEC4"/>
<dbReference type="GO" id="GO:0032259">
    <property type="term" value="P:methylation"/>
    <property type="evidence" value="ECO:0007669"/>
    <property type="project" value="UniProtKB-KW"/>
</dbReference>
<dbReference type="PANTHER" id="PTHR10509:SF14">
    <property type="entry name" value="CAFFEOYL-COA O-METHYLTRANSFERASE 3-RELATED"/>
    <property type="match status" value="1"/>
</dbReference>
<dbReference type="InterPro" id="IPR029063">
    <property type="entry name" value="SAM-dependent_MTases_sf"/>
</dbReference>
<evidence type="ECO:0000313" key="5">
    <source>
        <dbReference type="EMBL" id="EFA80255.1"/>
    </source>
</evidence>
<organism evidence="5 6">
    <name type="scientific">Heterostelium pallidum (strain ATCC 26659 / Pp 5 / PN500)</name>
    <name type="common">Cellular slime mold</name>
    <name type="synonym">Polysphondylium pallidum</name>
    <dbReference type="NCBI Taxonomy" id="670386"/>
    <lineage>
        <taxon>Eukaryota</taxon>
        <taxon>Amoebozoa</taxon>
        <taxon>Evosea</taxon>
        <taxon>Eumycetozoa</taxon>
        <taxon>Dictyostelia</taxon>
        <taxon>Acytosteliales</taxon>
        <taxon>Acytosteliaceae</taxon>
        <taxon>Heterostelium</taxon>
    </lineage>
</organism>
<evidence type="ECO:0000313" key="6">
    <source>
        <dbReference type="Proteomes" id="UP000001396"/>
    </source>
</evidence>
<dbReference type="GO" id="GO:0008757">
    <property type="term" value="F:S-adenosylmethionine-dependent methyltransferase activity"/>
    <property type="evidence" value="ECO:0007669"/>
    <property type="project" value="TreeGrafter"/>
</dbReference>
<keyword evidence="1 5" id="KW-0489">Methyltransferase</keyword>
<dbReference type="InParanoid" id="D3BEC4"/>
<dbReference type="SUPFAM" id="SSF53335">
    <property type="entry name" value="S-adenosyl-L-methionine-dependent methyltransferases"/>
    <property type="match status" value="1"/>
</dbReference>
<accession>D3BEC4</accession>
<dbReference type="CDD" id="cd02440">
    <property type="entry name" value="AdoMet_MTases"/>
    <property type="match status" value="1"/>
</dbReference>
<evidence type="ECO:0000256" key="4">
    <source>
        <dbReference type="ARBA" id="ARBA00023453"/>
    </source>
</evidence>
<dbReference type="EMBL" id="ADBJ01000031">
    <property type="protein sequence ID" value="EFA80255.1"/>
    <property type="molecule type" value="Genomic_DNA"/>
</dbReference>
<keyword evidence="2 5" id="KW-0808">Transferase</keyword>
<protein>
    <submittedName>
        <fullName evidence="5">O-methyltransferase family 3 protein</fullName>
    </submittedName>
</protein>
<dbReference type="FunCoup" id="D3BEC4">
    <property type="interactions" value="60"/>
</dbReference>